<evidence type="ECO:0008006" key="3">
    <source>
        <dbReference type="Google" id="ProtNLM"/>
    </source>
</evidence>
<accession>A0A380G7C0</accession>
<keyword evidence="2" id="KW-1185">Reference proteome</keyword>
<proteinExistence type="predicted"/>
<dbReference type="RefSeq" id="WP_019169771.1">
    <property type="nucleotide sequence ID" value="NZ_CAIB01000286.1"/>
</dbReference>
<sequence length="80" mass="9471">MSDKIDITIKYDELCQKATTLSIDEIKDDFNNVEPIFDNDGYEYARKNTDLYLDHYISVLRKNLHSLVQKDVERQINEQS</sequence>
<evidence type="ECO:0000313" key="2">
    <source>
        <dbReference type="Proteomes" id="UP000255549"/>
    </source>
</evidence>
<dbReference type="Proteomes" id="UP000255549">
    <property type="component" value="Unassembled WGS sequence"/>
</dbReference>
<name>A0A380G7C0_STAIN</name>
<dbReference type="OrthoDB" id="9864392at2"/>
<organism evidence="1 2">
    <name type="scientific">Staphylococcus intermedius NCTC 11048</name>
    <dbReference type="NCBI Taxonomy" id="1141106"/>
    <lineage>
        <taxon>Bacteria</taxon>
        <taxon>Bacillati</taxon>
        <taxon>Bacillota</taxon>
        <taxon>Bacilli</taxon>
        <taxon>Bacillales</taxon>
        <taxon>Staphylococcaceae</taxon>
        <taxon>Staphylococcus</taxon>
        <taxon>Staphylococcus intermedius group</taxon>
    </lineage>
</organism>
<gene>
    <name evidence="1" type="ORF">NCTC11048_01384</name>
</gene>
<protein>
    <recommendedName>
        <fullName evidence="3">Phage protein</fullName>
    </recommendedName>
</protein>
<dbReference type="EMBL" id="UHDP01000003">
    <property type="protein sequence ID" value="SUM46336.1"/>
    <property type="molecule type" value="Genomic_DNA"/>
</dbReference>
<dbReference type="AlphaFoldDB" id="A0A380G7C0"/>
<evidence type="ECO:0000313" key="1">
    <source>
        <dbReference type="EMBL" id="SUM46336.1"/>
    </source>
</evidence>
<reference evidence="1 2" key="1">
    <citation type="submission" date="2018-06" db="EMBL/GenBank/DDBJ databases">
        <authorList>
            <consortium name="Pathogen Informatics"/>
            <person name="Doyle S."/>
        </authorList>
    </citation>
    <scope>NUCLEOTIDE SEQUENCE [LARGE SCALE GENOMIC DNA]</scope>
    <source>
        <strain evidence="2">NCTC 11048</strain>
    </source>
</reference>